<evidence type="ECO:0000256" key="2">
    <source>
        <dbReference type="ARBA" id="ARBA00010701"/>
    </source>
</evidence>
<dbReference type="OrthoDB" id="199913at2759"/>
<dbReference type="InterPro" id="IPR029058">
    <property type="entry name" value="AB_hydrolase_fold"/>
</dbReference>
<accession>A0A6P8Z2L0</accession>
<keyword evidence="3" id="KW-0964">Secreted</keyword>
<dbReference type="Proteomes" id="UP000515158">
    <property type="component" value="Unplaced"/>
</dbReference>
<evidence type="ECO:0000313" key="7">
    <source>
        <dbReference type="RefSeq" id="XP_034244260.1"/>
    </source>
</evidence>
<gene>
    <name evidence="7" type="primary">LOC117646961</name>
</gene>
<dbReference type="PRINTS" id="PR00821">
    <property type="entry name" value="TAGLIPASE"/>
</dbReference>
<organism evidence="7">
    <name type="scientific">Thrips palmi</name>
    <name type="common">Melon thrips</name>
    <dbReference type="NCBI Taxonomy" id="161013"/>
    <lineage>
        <taxon>Eukaryota</taxon>
        <taxon>Metazoa</taxon>
        <taxon>Ecdysozoa</taxon>
        <taxon>Arthropoda</taxon>
        <taxon>Hexapoda</taxon>
        <taxon>Insecta</taxon>
        <taxon>Pterygota</taxon>
        <taxon>Neoptera</taxon>
        <taxon>Paraneoptera</taxon>
        <taxon>Thysanoptera</taxon>
        <taxon>Terebrantia</taxon>
        <taxon>Thripoidea</taxon>
        <taxon>Thripidae</taxon>
        <taxon>Thrips</taxon>
    </lineage>
</organism>
<dbReference type="Pfam" id="PF00151">
    <property type="entry name" value="Lipase"/>
    <property type="match status" value="1"/>
</dbReference>
<dbReference type="Gene3D" id="3.40.50.1820">
    <property type="entry name" value="alpha/beta hydrolase"/>
    <property type="match status" value="1"/>
</dbReference>
<name>A0A6P8Z2L0_THRPL</name>
<evidence type="ECO:0000256" key="4">
    <source>
        <dbReference type="RuleBase" id="RU004262"/>
    </source>
</evidence>
<dbReference type="GeneID" id="117646961"/>
<reference evidence="7" key="1">
    <citation type="submission" date="2025-08" db="UniProtKB">
        <authorList>
            <consortium name="RefSeq"/>
        </authorList>
    </citation>
    <scope>IDENTIFICATION</scope>
    <source>
        <tissue evidence="7">Total insect</tissue>
    </source>
</reference>
<dbReference type="GO" id="GO:0016298">
    <property type="term" value="F:lipase activity"/>
    <property type="evidence" value="ECO:0007669"/>
    <property type="project" value="InterPro"/>
</dbReference>
<dbReference type="GO" id="GO:0005615">
    <property type="term" value="C:extracellular space"/>
    <property type="evidence" value="ECO:0007669"/>
    <property type="project" value="TreeGrafter"/>
</dbReference>
<dbReference type="InterPro" id="IPR013818">
    <property type="entry name" value="Lipase"/>
</dbReference>
<evidence type="ECO:0000259" key="5">
    <source>
        <dbReference type="Pfam" id="PF00151"/>
    </source>
</evidence>
<proteinExistence type="inferred from homology"/>
<dbReference type="CDD" id="cd00707">
    <property type="entry name" value="Pancreat_lipase_like"/>
    <property type="match status" value="1"/>
</dbReference>
<dbReference type="InterPro" id="IPR033906">
    <property type="entry name" value="Lipase_N"/>
</dbReference>
<evidence type="ECO:0000256" key="1">
    <source>
        <dbReference type="ARBA" id="ARBA00004613"/>
    </source>
</evidence>
<comment type="subcellular location">
    <subcellularLocation>
        <location evidence="1">Secreted</location>
    </subcellularLocation>
</comment>
<dbReference type="GO" id="GO:0016042">
    <property type="term" value="P:lipid catabolic process"/>
    <property type="evidence" value="ECO:0007669"/>
    <property type="project" value="TreeGrafter"/>
</dbReference>
<dbReference type="PANTHER" id="PTHR11610:SF169">
    <property type="entry name" value="GH15759P-RELATED"/>
    <property type="match status" value="1"/>
</dbReference>
<dbReference type="GO" id="GO:0017171">
    <property type="term" value="F:serine hydrolase activity"/>
    <property type="evidence" value="ECO:0007669"/>
    <property type="project" value="TreeGrafter"/>
</dbReference>
<dbReference type="InParanoid" id="A0A6P8Z2L0"/>
<dbReference type="SUPFAM" id="SSF53474">
    <property type="entry name" value="alpha/beta-Hydrolases"/>
    <property type="match status" value="1"/>
</dbReference>
<dbReference type="KEGG" id="tpal:117646961"/>
<feature type="domain" description="Lipase" evidence="5">
    <location>
        <begin position="69"/>
        <end position="333"/>
    </location>
</feature>
<protein>
    <submittedName>
        <fullName evidence="7">Lipase member H-like</fullName>
    </submittedName>
</protein>
<dbReference type="InterPro" id="IPR000734">
    <property type="entry name" value="TAG_lipase"/>
</dbReference>
<dbReference type="PANTHER" id="PTHR11610">
    <property type="entry name" value="LIPASE"/>
    <property type="match status" value="1"/>
</dbReference>
<dbReference type="AlphaFoldDB" id="A0A6P8Z2L0"/>
<dbReference type="FunCoup" id="A0A6P8Z2L0">
    <property type="interactions" value="29"/>
</dbReference>
<dbReference type="RefSeq" id="XP_034244260.1">
    <property type="nucleotide sequence ID" value="XM_034388369.1"/>
</dbReference>
<evidence type="ECO:0000313" key="6">
    <source>
        <dbReference type="Proteomes" id="UP000515158"/>
    </source>
</evidence>
<sequence length="349" mass="38491">MVLPQGLLVCQTLQIMFAGTPYVMSLLPRGDCALCCQTVLEDDIVFTTHFRTGASLRAGVAAGAPQLDPNKPTVVYVHGFTEQGSGASASTIRKAYFATGRDVNFVTMDWSRLCSFPWYSNAVANVPVAGSYLARFLERLFEDGVDPATTHVVGFSLGAEVAGVTGQELQRRYRLGRITGLDPAFPLFRWTRRDGRLSEDDAQFVDVIHTDAGGLGVRRAIGHADFYPNGGRPQQPGCSAKELRETGHYPHEFLTCSHTRAWVYYAESVLRPADFVALRCESQRDFRSGRCEQDLLRANFQPANQTVVAAMGLDAPRSCRGSYFLETNDQFPFARGLSIRSAENLDDLE</sequence>
<evidence type="ECO:0000256" key="3">
    <source>
        <dbReference type="ARBA" id="ARBA00022525"/>
    </source>
</evidence>
<comment type="similarity">
    <text evidence="2 4">Belongs to the AB hydrolase superfamily. Lipase family.</text>
</comment>
<keyword evidence="6" id="KW-1185">Reference proteome</keyword>